<evidence type="ECO:0000313" key="2">
    <source>
        <dbReference type="EMBL" id="UZF90018.1"/>
    </source>
</evidence>
<geneLocation type="plasmid" evidence="2">
    <name>pNBC436</name>
</geneLocation>
<feature type="signal peptide" evidence="1">
    <location>
        <begin position="1"/>
        <end position="23"/>
    </location>
</feature>
<keyword evidence="1" id="KW-0732">Signal</keyword>
<organism evidence="2">
    <name type="scientific">Bosea sp. NBC_00436</name>
    <dbReference type="NCBI Taxonomy" id="2969620"/>
    <lineage>
        <taxon>Bacteria</taxon>
        <taxon>Pseudomonadati</taxon>
        <taxon>Pseudomonadota</taxon>
        <taxon>Alphaproteobacteria</taxon>
        <taxon>Hyphomicrobiales</taxon>
        <taxon>Boseaceae</taxon>
        <taxon>Bosea</taxon>
    </lineage>
</organism>
<keyword evidence="2" id="KW-0614">Plasmid</keyword>
<sequence length="185" mass="20415">MNTFGRALSAALIVVGAGASALAADHAWNIYANARFGYEICYPADLLVTRFESDNGDGVVLSSKSGAELRVWGGYNVLEEDMDTIIARHASEDAVVSYRRTGKDWAVISGKDKGTVFYVKALLERNPARDIETERAFRLTYPTSEARTYDAVADRLAKCFRPNGRGIDDGLQPLPRNRHDGRTLR</sequence>
<proteinExistence type="predicted"/>
<feature type="chain" id="PRO_5039661533" evidence="1">
    <location>
        <begin position="24"/>
        <end position="185"/>
    </location>
</feature>
<dbReference type="AlphaFoldDB" id="A0A9E7ZRH2"/>
<evidence type="ECO:0000256" key="1">
    <source>
        <dbReference type="SAM" id="SignalP"/>
    </source>
</evidence>
<dbReference type="EMBL" id="CP102775">
    <property type="protein sequence ID" value="UZF90018.1"/>
    <property type="molecule type" value="Genomic_DNA"/>
</dbReference>
<protein>
    <submittedName>
        <fullName evidence="2">Uncharacterized protein</fullName>
    </submittedName>
</protein>
<accession>A0A9E7ZRH2</accession>
<name>A0A9E7ZRH2_9HYPH</name>
<reference evidence="2" key="1">
    <citation type="submission" date="2022-08" db="EMBL/GenBank/DDBJ databases">
        <title>Complete Genome Sequences of 2 Bosea sp. soil isolates.</title>
        <authorList>
            <person name="Alvarez Arevalo M."/>
            <person name="Sterndorff E.B."/>
            <person name="Faurdal D."/>
            <person name="Joergensen T.S."/>
            <person name="Weber T."/>
        </authorList>
    </citation>
    <scope>NUCLEOTIDE SEQUENCE</scope>
    <source>
        <strain evidence="2">NBC_00436</strain>
        <plasmid evidence="2">pNBC436</plasmid>
    </source>
</reference>
<gene>
    <name evidence="2" type="ORF">NWE54_27385</name>
</gene>